<sequence length="777" mass="88622">MTSTTSQLTRALHRQVTPARDAAQVAITDTFLNTTPEIPTNCHFVPRIWNRRISSVPGPLECQRRLGRRRMGDLNAIQFAPAPPPWAFSVPLDFSNWKWEPPNLTRTERVEEDGQPHNIATASSRTETESFGWLGKLLGSENTNDTLSAPTDVSQRECSWSLSDSESTRVSVPPRQLLLRQQADVFQEQLRTFETTAASLTAKKLESKTKAICKTFRQLLFLGEIPARDVLPITTQLRKALKSASADDRLSITVYAAILDAISTSKVFTPSVLKKDFWTDTLMRVSWLHITEDACNLFARVLSTMPESIRSSPIVPKTILRFCRSVFLSWNSSTDNINDRTTIAALKITFDNWLSSKELMVKQVQQIRQARIIAHILRQFAVEDRAALVAGANKVILTSSSTRRTSPGLRYNWFYVLAHLPGLDQEAFLEAVASVLGAFTKLQPMSGAEICSLQVARWKTLGGSWAQDLGHVLKSYRELRQRSPDDSTAITSLLMAVYRCGLRRHGHWCRREYIRYRSVYKFLAQLGHPGGLLASLEAWSLKERRTLPLILLQRLALVSDNHCVAVDLYQLYSRELRQPGWPYFNPIFFDRYVERIIHDTQMPTGMIWEVLGLYGWYAGNDRFRGMPISPIRSHHRERFQTKRELDKITLAQTKLVHKAAVAFGEASHLTARQIWRHTKLCAVFLGQRKAIAQPVITCLYRLVTKDLLEGRPGRTSRLLYFVRLISALEGKEAGWNIRLGFRRWREKLAEDGILVPNRSHETIPAVYDSKYIKKQRL</sequence>
<proteinExistence type="predicted"/>
<comment type="caution">
    <text evidence="1">The sequence shown here is derived from an EMBL/GenBank/DDBJ whole genome shotgun (WGS) entry which is preliminary data.</text>
</comment>
<dbReference type="AlphaFoldDB" id="A0AAN6X428"/>
<dbReference type="EMBL" id="MU864351">
    <property type="protein sequence ID" value="KAK4193545.1"/>
    <property type="molecule type" value="Genomic_DNA"/>
</dbReference>
<accession>A0AAN6X428</accession>
<gene>
    <name evidence="1" type="ORF">QBC35DRAFT_109838</name>
</gene>
<reference evidence="1" key="2">
    <citation type="submission" date="2023-05" db="EMBL/GenBank/DDBJ databases">
        <authorList>
            <consortium name="Lawrence Berkeley National Laboratory"/>
            <person name="Steindorff A."/>
            <person name="Hensen N."/>
            <person name="Bonometti L."/>
            <person name="Westerberg I."/>
            <person name="Brannstrom I.O."/>
            <person name="Guillou S."/>
            <person name="Cros-Aarteil S."/>
            <person name="Calhoun S."/>
            <person name="Haridas S."/>
            <person name="Kuo A."/>
            <person name="Mondo S."/>
            <person name="Pangilinan J."/>
            <person name="Riley R."/>
            <person name="Labutti K."/>
            <person name="Andreopoulos B."/>
            <person name="Lipzen A."/>
            <person name="Chen C."/>
            <person name="Yanf M."/>
            <person name="Daum C."/>
            <person name="Ng V."/>
            <person name="Clum A."/>
            <person name="Ohm R."/>
            <person name="Martin F."/>
            <person name="Silar P."/>
            <person name="Natvig D."/>
            <person name="Lalanne C."/>
            <person name="Gautier V."/>
            <person name="Ament-Velasquez S.L."/>
            <person name="Kruys A."/>
            <person name="Hutchinson M.I."/>
            <person name="Powell A.J."/>
            <person name="Barry K."/>
            <person name="Miller A.N."/>
            <person name="Grigoriev I.V."/>
            <person name="Debuchy R."/>
            <person name="Gladieux P."/>
            <person name="Thoren M.H."/>
            <person name="Johannesson H."/>
        </authorList>
    </citation>
    <scope>NUCLEOTIDE SEQUENCE</scope>
    <source>
        <strain evidence="1">PSN309</strain>
    </source>
</reference>
<evidence type="ECO:0000313" key="1">
    <source>
        <dbReference type="EMBL" id="KAK4193545.1"/>
    </source>
</evidence>
<name>A0AAN6X428_9PEZI</name>
<evidence type="ECO:0000313" key="2">
    <source>
        <dbReference type="Proteomes" id="UP001302126"/>
    </source>
</evidence>
<organism evidence="1 2">
    <name type="scientific">Podospora australis</name>
    <dbReference type="NCBI Taxonomy" id="1536484"/>
    <lineage>
        <taxon>Eukaryota</taxon>
        <taxon>Fungi</taxon>
        <taxon>Dikarya</taxon>
        <taxon>Ascomycota</taxon>
        <taxon>Pezizomycotina</taxon>
        <taxon>Sordariomycetes</taxon>
        <taxon>Sordariomycetidae</taxon>
        <taxon>Sordariales</taxon>
        <taxon>Podosporaceae</taxon>
        <taxon>Podospora</taxon>
    </lineage>
</organism>
<keyword evidence="2" id="KW-1185">Reference proteome</keyword>
<protein>
    <submittedName>
        <fullName evidence="1">Uncharacterized protein</fullName>
    </submittedName>
</protein>
<dbReference type="Proteomes" id="UP001302126">
    <property type="component" value="Unassembled WGS sequence"/>
</dbReference>
<reference evidence="1" key="1">
    <citation type="journal article" date="2023" name="Mol. Phylogenet. Evol.">
        <title>Genome-scale phylogeny and comparative genomics of the fungal order Sordariales.</title>
        <authorList>
            <person name="Hensen N."/>
            <person name="Bonometti L."/>
            <person name="Westerberg I."/>
            <person name="Brannstrom I.O."/>
            <person name="Guillou S."/>
            <person name="Cros-Aarteil S."/>
            <person name="Calhoun S."/>
            <person name="Haridas S."/>
            <person name="Kuo A."/>
            <person name="Mondo S."/>
            <person name="Pangilinan J."/>
            <person name="Riley R."/>
            <person name="LaButti K."/>
            <person name="Andreopoulos B."/>
            <person name="Lipzen A."/>
            <person name="Chen C."/>
            <person name="Yan M."/>
            <person name="Daum C."/>
            <person name="Ng V."/>
            <person name="Clum A."/>
            <person name="Steindorff A."/>
            <person name="Ohm R.A."/>
            <person name="Martin F."/>
            <person name="Silar P."/>
            <person name="Natvig D.O."/>
            <person name="Lalanne C."/>
            <person name="Gautier V."/>
            <person name="Ament-Velasquez S.L."/>
            <person name="Kruys A."/>
            <person name="Hutchinson M.I."/>
            <person name="Powell A.J."/>
            <person name="Barry K."/>
            <person name="Miller A.N."/>
            <person name="Grigoriev I.V."/>
            <person name="Debuchy R."/>
            <person name="Gladieux P."/>
            <person name="Hiltunen Thoren M."/>
            <person name="Johannesson H."/>
        </authorList>
    </citation>
    <scope>NUCLEOTIDE SEQUENCE</scope>
    <source>
        <strain evidence="1">PSN309</strain>
    </source>
</reference>